<accession>A0ACC1H7G9</accession>
<evidence type="ECO:0000313" key="2">
    <source>
        <dbReference type="Proteomes" id="UP001145114"/>
    </source>
</evidence>
<dbReference type="Proteomes" id="UP001145114">
    <property type="component" value="Unassembled WGS sequence"/>
</dbReference>
<gene>
    <name evidence="1" type="ORF">EV182_007721</name>
</gene>
<dbReference type="EMBL" id="JAMZIH010008825">
    <property type="protein sequence ID" value="KAJ1671285.1"/>
    <property type="molecule type" value="Genomic_DNA"/>
</dbReference>
<feature type="non-terminal residue" evidence="1">
    <location>
        <position position="53"/>
    </location>
</feature>
<protein>
    <submittedName>
        <fullName evidence="1">Uncharacterized protein</fullName>
    </submittedName>
</protein>
<keyword evidence="2" id="KW-1185">Reference proteome</keyword>
<sequence>MSLGSHINGIQSAIWHWPVPILIKEFIMFMLELCFNLLFTFNKNALATQDRIN</sequence>
<proteinExistence type="predicted"/>
<reference evidence="1" key="1">
    <citation type="submission" date="2022-06" db="EMBL/GenBank/DDBJ databases">
        <title>Phylogenomic reconstructions and comparative analyses of Kickxellomycotina fungi.</title>
        <authorList>
            <person name="Reynolds N.K."/>
            <person name="Stajich J.E."/>
            <person name="Barry K."/>
            <person name="Grigoriev I.V."/>
            <person name="Crous P."/>
            <person name="Smith M.E."/>
        </authorList>
    </citation>
    <scope>NUCLEOTIDE SEQUENCE</scope>
    <source>
        <strain evidence="1">RSA 2271</strain>
    </source>
</reference>
<evidence type="ECO:0000313" key="1">
    <source>
        <dbReference type="EMBL" id="KAJ1671285.1"/>
    </source>
</evidence>
<comment type="caution">
    <text evidence="1">The sequence shown here is derived from an EMBL/GenBank/DDBJ whole genome shotgun (WGS) entry which is preliminary data.</text>
</comment>
<name>A0ACC1H7G9_9FUNG</name>
<organism evidence="1 2">
    <name type="scientific">Spiromyces aspiralis</name>
    <dbReference type="NCBI Taxonomy" id="68401"/>
    <lineage>
        <taxon>Eukaryota</taxon>
        <taxon>Fungi</taxon>
        <taxon>Fungi incertae sedis</taxon>
        <taxon>Zoopagomycota</taxon>
        <taxon>Kickxellomycotina</taxon>
        <taxon>Kickxellomycetes</taxon>
        <taxon>Kickxellales</taxon>
        <taxon>Kickxellaceae</taxon>
        <taxon>Spiromyces</taxon>
    </lineage>
</organism>